<comment type="caution">
    <text evidence="1">The sequence shown here is derived from an EMBL/GenBank/DDBJ whole genome shotgun (WGS) entry which is preliminary data.</text>
</comment>
<organism evidence="1 2">
    <name type="scientific">Lyophyllum shimeji</name>
    <name type="common">Hon-shimeji</name>
    <name type="synonym">Tricholoma shimeji</name>
    <dbReference type="NCBI Taxonomy" id="47721"/>
    <lineage>
        <taxon>Eukaryota</taxon>
        <taxon>Fungi</taxon>
        <taxon>Dikarya</taxon>
        <taxon>Basidiomycota</taxon>
        <taxon>Agaricomycotina</taxon>
        <taxon>Agaricomycetes</taxon>
        <taxon>Agaricomycetidae</taxon>
        <taxon>Agaricales</taxon>
        <taxon>Tricholomatineae</taxon>
        <taxon>Lyophyllaceae</taxon>
        <taxon>Lyophyllum</taxon>
    </lineage>
</organism>
<keyword evidence="2" id="KW-1185">Reference proteome</keyword>
<proteinExistence type="predicted"/>
<gene>
    <name evidence="1" type="ORF">LshimejAT787_1502040</name>
</gene>
<reference evidence="1" key="1">
    <citation type="submission" date="2022-07" db="EMBL/GenBank/DDBJ databases">
        <title>The genome of Lyophyllum shimeji provides insight into the initial evolution of ectomycorrhizal fungal genome.</title>
        <authorList>
            <person name="Kobayashi Y."/>
            <person name="Shibata T."/>
            <person name="Hirakawa H."/>
            <person name="Shigenobu S."/>
            <person name="Nishiyama T."/>
            <person name="Yamada A."/>
            <person name="Hasebe M."/>
            <person name="Kawaguchi M."/>
        </authorList>
    </citation>
    <scope>NUCLEOTIDE SEQUENCE</scope>
    <source>
        <strain evidence="1">AT787</strain>
    </source>
</reference>
<dbReference type="Proteomes" id="UP001063166">
    <property type="component" value="Unassembled WGS sequence"/>
</dbReference>
<accession>A0A9P3UTU7</accession>
<dbReference type="SUPFAM" id="SSF50969">
    <property type="entry name" value="YVTN repeat-like/Quinoprotein amine dehydrogenase"/>
    <property type="match status" value="1"/>
</dbReference>
<evidence type="ECO:0000313" key="2">
    <source>
        <dbReference type="Proteomes" id="UP001063166"/>
    </source>
</evidence>
<dbReference type="AlphaFoldDB" id="A0A9P3UTU7"/>
<dbReference type="Pfam" id="PF20055">
    <property type="entry name" value="DUF6454"/>
    <property type="match status" value="1"/>
</dbReference>
<dbReference type="InterPro" id="IPR046312">
    <property type="entry name" value="DUF6454"/>
</dbReference>
<protein>
    <submittedName>
        <fullName evidence="1">Uncharacterized protein</fullName>
    </submittedName>
</protein>
<dbReference type="OrthoDB" id="71437at2759"/>
<sequence length="380" mass="42149">MTSVSGTSVRDFFHFLFSSLRCERRAIVTLDKTMRAFTLSAALVLAASSAHALNITITQKGVPFVSSPTNPPPFVASQCDKIVEKFNTLGRSTVWNLVQKTPFQGELWEPEGMARIGEDRYFVSAGEYTSKTVSYNGTIINGTDRTAGSGFAHLVVFDNKGGRIADATLTAPGDLEYHNGGIDYDGEYIWATLAQYRPNTTAHFVRINPRTLEPTTFLRAADHHGGVVHDTKTDRLYTLNWGARNASTWQLNSKMFTQPPTGFTKPLNVVRNPSYYADYQDCKFLGHPKAYNGRGMMICSGVTTNIFNSTIGGIALVDEETMVPVAEVPITMKSDLGTLVTMNPFDVDVVNDRLRVYFLPDQHNSTLYVYEALPNSPYEY</sequence>
<name>A0A9P3UTU7_LYOSH</name>
<dbReference type="InterPro" id="IPR011044">
    <property type="entry name" value="Quino_amine_DH_bsu"/>
</dbReference>
<dbReference type="EMBL" id="BRPK01000015">
    <property type="protein sequence ID" value="GLB44020.1"/>
    <property type="molecule type" value="Genomic_DNA"/>
</dbReference>
<evidence type="ECO:0000313" key="1">
    <source>
        <dbReference type="EMBL" id="GLB44020.1"/>
    </source>
</evidence>